<proteinExistence type="predicted"/>
<name>A0A674J531_9SAUR</name>
<reference evidence="4" key="1">
    <citation type="submission" date="2025-08" db="UniProtKB">
        <authorList>
            <consortium name="Ensembl"/>
        </authorList>
    </citation>
    <scope>IDENTIFICATION</scope>
</reference>
<dbReference type="GeneTree" id="ENSGT00990000204742"/>
<organism evidence="4 5">
    <name type="scientific">Terrapene triunguis</name>
    <name type="common">Three-toed box turtle</name>
    <dbReference type="NCBI Taxonomy" id="2587831"/>
    <lineage>
        <taxon>Eukaryota</taxon>
        <taxon>Metazoa</taxon>
        <taxon>Chordata</taxon>
        <taxon>Craniata</taxon>
        <taxon>Vertebrata</taxon>
        <taxon>Euteleostomi</taxon>
        <taxon>Archelosauria</taxon>
        <taxon>Testudinata</taxon>
        <taxon>Testudines</taxon>
        <taxon>Cryptodira</taxon>
        <taxon>Durocryptodira</taxon>
        <taxon>Testudinoidea</taxon>
        <taxon>Emydidae</taxon>
        <taxon>Terrapene</taxon>
    </lineage>
</organism>
<sequence length="144" mass="15513">MAPGEPTAADGATAAAASPAAPTAGSPTTAANGAATGTAAIADPGAERPTNRQPGTTVSADGYAVAILDQTGISPETYRQRLRRERYAPGDRPRVVAQRIRDLCWRWLEPEYQMSVQVAEMVALEHFQQILPTGRREWVQRITW</sequence>
<dbReference type="InterPro" id="IPR050916">
    <property type="entry name" value="SCAN-C2H2_zinc_finger"/>
</dbReference>
<accession>A0A674J531</accession>
<dbReference type="Ensembl" id="ENSTMTT00000015096.1">
    <property type="protein sequence ID" value="ENSTMTP00000014594.1"/>
    <property type="gene ID" value="ENSTMTG00000010617.1"/>
</dbReference>
<evidence type="ECO:0000256" key="1">
    <source>
        <dbReference type="ARBA" id="ARBA00023242"/>
    </source>
</evidence>
<keyword evidence="1" id="KW-0539">Nucleus</keyword>
<keyword evidence="5" id="KW-1185">Reference proteome</keyword>
<feature type="compositionally biased region" description="Low complexity" evidence="2">
    <location>
        <begin position="1"/>
        <end position="44"/>
    </location>
</feature>
<dbReference type="SUPFAM" id="SSF47353">
    <property type="entry name" value="Retrovirus capsid dimerization domain-like"/>
    <property type="match status" value="1"/>
</dbReference>
<evidence type="ECO:0000256" key="2">
    <source>
        <dbReference type="SAM" id="MobiDB-lite"/>
    </source>
</evidence>
<dbReference type="InterPro" id="IPR038269">
    <property type="entry name" value="SCAN_sf"/>
</dbReference>
<dbReference type="InterPro" id="IPR003309">
    <property type="entry name" value="SCAN_dom"/>
</dbReference>
<dbReference type="PANTHER" id="PTHR45935:SF15">
    <property type="entry name" value="SCAN BOX DOMAIN-CONTAINING PROTEIN"/>
    <property type="match status" value="1"/>
</dbReference>
<feature type="domain" description="SCAN box" evidence="3">
    <location>
        <begin position="79"/>
        <end position="140"/>
    </location>
</feature>
<feature type="region of interest" description="Disordered" evidence="2">
    <location>
        <begin position="1"/>
        <end position="61"/>
    </location>
</feature>
<dbReference type="Pfam" id="PF02023">
    <property type="entry name" value="SCAN"/>
    <property type="match status" value="1"/>
</dbReference>
<dbReference type="Gene3D" id="1.10.4020.10">
    <property type="entry name" value="DNA breaking-rejoining enzymes"/>
    <property type="match status" value="1"/>
</dbReference>
<dbReference type="InParanoid" id="A0A674J531"/>
<evidence type="ECO:0000313" key="5">
    <source>
        <dbReference type="Proteomes" id="UP000472274"/>
    </source>
</evidence>
<evidence type="ECO:0000259" key="3">
    <source>
        <dbReference type="PROSITE" id="PS50804"/>
    </source>
</evidence>
<reference evidence="4" key="2">
    <citation type="submission" date="2025-09" db="UniProtKB">
        <authorList>
            <consortium name="Ensembl"/>
        </authorList>
    </citation>
    <scope>IDENTIFICATION</scope>
</reference>
<dbReference type="PANTHER" id="PTHR45935">
    <property type="entry name" value="PROTEIN ZBED8-RELATED"/>
    <property type="match status" value="1"/>
</dbReference>
<evidence type="ECO:0000313" key="4">
    <source>
        <dbReference type="Ensembl" id="ENSTMTP00000014594.1"/>
    </source>
</evidence>
<dbReference type="AlphaFoldDB" id="A0A674J531"/>
<dbReference type="Proteomes" id="UP000472274">
    <property type="component" value="Unplaced"/>
</dbReference>
<protein>
    <recommendedName>
        <fullName evidence="3">SCAN box domain-containing protein</fullName>
    </recommendedName>
</protein>
<dbReference type="PROSITE" id="PS50804">
    <property type="entry name" value="SCAN_BOX"/>
    <property type="match status" value="1"/>
</dbReference>